<proteinExistence type="predicted"/>
<sequence>MAISKNSLHPVGSVQGGSFPHQLSPIDHLSPRIHVPKLLYMATDAAPEAIIANLRDALSKSIAAFPILAGSVGLLKGAPQEGTLAVQAPFITAEQILSVQDLRAQYAYDEIRAGDFRPDAVDGELVTPDLASNPSRVFLAQANLIRGGLILVCAVHHCVVDETGIFNIMKLWSTYCRGGDGASIVKPEWVDRSPLREGRGTGRLQDHLEYTLRPKEKSATLLQANNEYISKSSETTGSAVIFFPDESLVRLKQAASKDLDDKSETASWISTNDAICALIWSRVTQARHTVGTDATYTMFNMTVNGRSRMSPPMSAEYTGNVVFVSKAAQPIDALLATSSLADTAQVIRTSVLEVDDAAIRDKIQAVTSIDDIGRLAPGGYSSYQRNVGCSSWSAQPYYALDWGTVLGGACRRLRWRNNISDGIFVIFPRIPAAEDGALGESGVEIYLGLRNEALACLRQDSFLNEYVRWRCC</sequence>
<evidence type="ECO:0000313" key="3">
    <source>
        <dbReference type="Proteomes" id="UP000256645"/>
    </source>
</evidence>
<protein>
    <recommendedName>
        <fullName evidence="4">Trichothecene 3-O-acetyltransferase</fullName>
    </recommendedName>
</protein>
<dbReference type="GO" id="GO:0016740">
    <property type="term" value="F:transferase activity"/>
    <property type="evidence" value="ECO:0007669"/>
    <property type="project" value="UniProtKB-KW"/>
</dbReference>
<keyword evidence="3" id="KW-1185">Reference proteome</keyword>
<dbReference type="PANTHER" id="PTHR31896">
    <property type="entry name" value="FAMILY REGULATORY PROTEIN, PUTATIVE (AFU_ORTHOLOGUE AFUA_3G14730)-RELATED"/>
    <property type="match status" value="1"/>
</dbReference>
<evidence type="ECO:0008006" key="4">
    <source>
        <dbReference type="Google" id="ProtNLM"/>
    </source>
</evidence>
<gene>
    <name evidence="2" type="ORF">BP6252_13101</name>
</gene>
<dbReference type="OrthoDB" id="671439at2759"/>
<name>A0A3D8Q9V6_9HELO</name>
<evidence type="ECO:0000256" key="1">
    <source>
        <dbReference type="ARBA" id="ARBA00022679"/>
    </source>
</evidence>
<dbReference type="AlphaFoldDB" id="A0A3D8Q9V6"/>
<dbReference type="Proteomes" id="UP000256645">
    <property type="component" value="Unassembled WGS sequence"/>
</dbReference>
<keyword evidence="1" id="KW-0808">Transferase</keyword>
<dbReference type="EMBL" id="PDLM01000017">
    <property type="protein sequence ID" value="RDW58625.1"/>
    <property type="molecule type" value="Genomic_DNA"/>
</dbReference>
<dbReference type="Gene3D" id="3.30.559.10">
    <property type="entry name" value="Chloramphenicol acetyltransferase-like domain"/>
    <property type="match status" value="2"/>
</dbReference>
<dbReference type="PANTHER" id="PTHR31896:SF64">
    <property type="entry name" value="TRICHOTHECENE 3-O-ACETYLTRANSFERASE"/>
    <property type="match status" value="1"/>
</dbReference>
<dbReference type="InterPro" id="IPR023213">
    <property type="entry name" value="CAT-like_dom_sf"/>
</dbReference>
<accession>A0A3D8Q9V6</accession>
<dbReference type="InterPro" id="IPR051283">
    <property type="entry name" value="Sec_Metabolite_Acyltrans"/>
</dbReference>
<reference evidence="2 3" key="1">
    <citation type="journal article" date="2018" name="IMA Fungus">
        <title>IMA Genome-F 9: Draft genome sequence of Annulohypoxylon stygium, Aspergillus mulundensis, Berkeleyomyces basicola (syn. Thielaviopsis basicola), Ceratocystis smalleyi, two Cercospora beticola strains, Coleophoma cylindrospora, Fusarium fracticaudum, Phialophora cf. hyalina, and Morchella septimelata.</title>
        <authorList>
            <person name="Wingfield B.D."/>
            <person name="Bills G.F."/>
            <person name="Dong Y."/>
            <person name="Huang W."/>
            <person name="Nel W.J."/>
            <person name="Swalarsk-Parry B.S."/>
            <person name="Vaghefi N."/>
            <person name="Wilken P.M."/>
            <person name="An Z."/>
            <person name="de Beer Z.W."/>
            <person name="De Vos L."/>
            <person name="Chen L."/>
            <person name="Duong T.A."/>
            <person name="Gao Y."/>
            <person name="Hammerbacher A."/>
            <person name="Kikkert J.R."/>
            <person name="Li Y."/>
            <person name="Li H."/>
            <person name="Li K."/>
            <person name="Li Q."/>
            <person name="Liu X."/>
            <person name="Ma X."/>
            <person name="Naidoo K."/>
            <person name="Pethybridge S.J."/>
            <person name="Sun J."/>
            <person name="Steenkamp E.T."/>
            <person name="van der Nest M.A."/>
            <person name="van Wyk S."/>
            <person name="Wingfield M.J."/>
            <person name="Xiong C."/>
            <person name="Yue Q."/>
            <person name="Zhang X."/>
        </authorList>
    </citation>
    <scope>NUCLEOTIDE SEQUENCE [LARGE SCALE GENOMIC DNA]</scope>
    <source>
        <strain evidence="2 3">BP6252</strain>
    </source>
</reference>
<dbReference type="STRING" id="1849047.A0A3D8Q9V6"/>
<comment type="caution">
    <text evidence="2">The sequence shown here is derived from an EMBL/GenBank/DDBJ whole genome shotgun (WGS) entry which is preliminary data.</text>
</comment>
<evidence type="ECO:0000313" key="2">
    <source>
        <dbReference type="EMBL" id="RDW58625.1"/>
    </source>
</evidence>
<organism evidence="2 3">
    <name type="scientific">Coleophoma cylindrospora</name>
    <dbReference type="NCBI Taxonomy" id="1849047"/>
    <lineage>
        <taxon>Eukaryota</taxon>
        <taxon>Fungi</taxon>
        <taxon>Dikarya</taxon>
        <taxon>Ascomycota</taxon>
        <taxon>Pezizomycotina</taxon>
        <taxon>Leotiomycetes</taxon>
        <taxon>Helotiales</taxon>
        <taxon>Dermateaceae</taxon>
        <taxon>Coleophoma</taxon>
    </lineage>
</organism>
<dbReference type="Pfam" id="PF02458">
    <property type="entry name" value="Transferase"/>
    <property type="match status" value="1"/>
</dbReference>